<dbReference type="AlphaFoldDB" id="A0A1H4KG78"/>
<evidence type="ECO:0000256" key="10">
    <source>
        <dbReference type="ARBA" id="ARBA00030169"/>
    </source>
</evidence>
<evidence type="ECO:0000256" key="3">
    <source>
        <dbReference type="ARBA" id="ARBA00008621"/>
    </source>
</evidence>
<dbReference type="SUPFAM" id="SSF89562">
    <property type="entry name" value="RraA-like"/>
    <property type="match status" value="1"/>
</dbReference>
<feature type="binding site" evidence="13">
    <location>
        <begin position="88"/>
        <end position="91"/>
    </location>
    <ligand>
        <name>substrate</name>
    </ligand>
</feature>
<evidence type="ECO:0000256" key="8">
    <source>
        <dbReference type="ARBA" id="ARBA00025046"/>
    </source>
</evidence>
<keyword evidence="15" id="KW-1185">Reference proteome</keyword>
<dbReference type="Proteomes" id="UP000182652">
    <property type="component" value="Unassembled WGS sequence"/>
</dbReference>
<dbReference type="InterPro" id="IPR036704">
    <property type="entry name" value="RraA/RraA-like_sf"/>
</dbReference>
<gene>
    <name evidence="14" type="ORF">SAMN04489745_0628</name>
</gene>
<evidence type="ECO:0000256" key="1">
    <source>
        <dbReference type="ARBA" id="ARBA00001342"/>
    </source>
</evidence>
<comment type="cofactor">
    <cofactor evidence="2">
        <name>a divalent metal cation</name>
        <dbReference type="ChEBI" id="CHEBI:60240"/>
    </cofactor>
</comment>
<evidence type="ECO:0000256" key="5">
    <source>
        <dbReference type="ARBA" id="ARBA00012213"/>
    </source>
</evidence>
<comment type="catalytic activity">
    <reaction evidence="1">
        <text>4-hydroxy-4-methyl-2-oxoglutarate = 2 pyruvate</text>
        <dbReference type="Rhea" id="RHEA:22748"/>
        <dbReference type="ChEBI" id="CHEBI:15361"/>
        <dbReference type="ChEBI" id="CHEBI:58276"/>
        <dbReference type="EC" id="4.1.3.17"/>
    </reaction>
</comment>
<evidence type="ECO:0000256" key="13">
    <source>
        <dbReference type="PIRSR" id="PIRSR605493-1"/>
    </source>
</evidence>
<proteinExistence type="inferred from homology"/>
<evidence type="ECO:0000256" key="12">
    <source>
        <dbReference type="ARBA" id="ARBA00047973"/>
    </source>
</evidence>
<dbReference type="GO" id="GO:0046872">
    <property type="term" value="F:metal ion binding"/>
    <property type="evidence" value="ECO:0007669"/>
    <property type="project" value="UniProtKB-KW"/>
</dbReference>
<dbReference type="GO" id="GO:0047443">
    <property type="term" value="F:4-hydroxy-4-methyl-2-oxoglutarate aldolase activity"/>
    <property type="evidence" value="ECO:0007669"/>
    <property type="project" value="UniProtKB-EC"/>
</dbReference>
<name>A0A1H4KG78_9MICC</name>
<evidence type="ECO:0000256" key="9">
    <source>
        <dbReference type="ARBA" id="ARBA00029596"/>
    </source>
</evidence>
<keyword evidence="13" id="KW-0460">Magnesium</keyword>
<dbReference type="Pfam" id="PF03737">
    <property type="entry name" value="RraA-like"/>
    <property type="match status" value="1"/>
</dbReference>
<organism evidence="14 15">
    <name type="scientific">Arthrobacter woluwensis</name>
    <dbReference type="NCBI Taxonomy" id="156980"/>
    <lineage>
        <taxon>Bacteria</taxon>
        <taxon>Bacillati</taxon>
        <taxon>Actinomycetota</taxon>
        <taxon>Actinomycetes</taxon>
        <taxon>Micrococcales</taxon>
        <taxon>Micrococcaceae</taxon>
        <taxon>Arthrobacter</taxon>
    </lineage>
</organism>
<evidence type="ECO:0000256" key="6">
    <source>
        <dbReference type="ARBA" id="ARBA00012947"/>
    </source>
</evidence>
<comment type="catalytic activity">
    <reaction evidence="12">
        <text>oxaloacetate + H(+) = pyruvate + CO2</text>
        <dbReference type="Rhea" id="RHEA:15641"/>
        <dbReference type="ChEBI" id="CHEBI:15361"/>
        <dbReference type="ChEBI" id="CHEBI:15378"/>
        <dbReference type="ChEBI" id="CHEBI:16452"/>
        <dbReference type="ChEBI" id="CHEBI:16526"/>
        <dbReference type="EC" id="4.1.1.112"/>
    </reaction>
</comment>
<evidence type="ECO:0000256" key="11">
    <source>
        <dbReference type="ARBA" id="ARBA00032305"/>
    </source>
</evidence>
<comment type="cofactor">
    <cofactor evidence="13">
        <name>Mg(2+)</name>
        <dbReference type="ChEBI" id="CHEBI:18420"/>
    </cofactor>
</comment>
<dbReference type="EC" id="4.1.1.112" evidence="6"/>
<dbReference type="EC" id="4.1.3.17" evidence="5"/>
<evidence type="ECO:0000256" key="7">
    <source>
        <dbReference type="ARBA" id="ARBA00016549"/>
    </source>
</evidence>
<evidence type="ECO:0000256" key="2">
    <source>
        <dbReference type="ARBA" id="ARBA00001968"/>
    </source>
</evidence>
<evidence type="ECO:0000313" key="15">
    <source>
        <dbReference type="Proteomes" id="UP000182652"/>
    </source>
</evidence>
<dbReference type="STRING" id="156980.SAMN04489745_0628"/>
<dbReference type="GO" id="GO:0008948">
    <property type="term" value="F:oxaloacetate decarboxylase activity"/>
    <property type="evidence" value="ECO:0007669"/>
    <property type="project" value="UniProtKB-EC"/>
</dbReference>
<comment type="subunit">
    <text evidence="4">Homotrimer.</text>
</comment>
<comment type="function">
    <text evidence="8">Catalyzes the aldol cleavage of 4-hydroxy-4-methyl-2-oxoglutarate (HMG) into 2 molecules of pyruvate. Also contains a secondary oxaloacetate (OAA) decarboxylase activity due to the common pyruvate enolate transition state formed following C-C bond cleavage in the retro-aldol and decarboxylation reactions.</text>
</comment>
<accession>A0A1H4KG78</accession>
<comment type="similarity">
    <text evidence="3">Belongs to the class II aldolase/RraA-like family.</text>
</comment>
<feature type="binding site" evidence="13">
    <location>
        <position position="111"/>
    </location>
    <ligand>
        <name>Mg(2+)</name>
        <dbReference type="ChEBI" id="CHEBI:18420"/>
    </ligand>
</feature>
<dbReference type="PANTHER" id="PTHR33254">
    <property type="entry name" value="4-HYDROXY-4-METHYL-2-OXOGLUTARATE ALDOLASE 3-RELATED"/>
    <property type="match status" value="1"/>
</dbReference>
<protein>
    <recommendedName>
        <fullName evidence="7">Putative 4-hydroxy-4-methyl-2-oxoglutarate aldolase</fullName>
        <ecNumber evidence="6">4.1.1.112</ecNumber>
        <ecNumber evidence="5">4.1.3.17</ecNumber>
    </recommendedName>
    <alternativeName>
        <fullName evidence="11">Oxaloacetate decarboxylase</fullName>
    </alternativeName>
    <alternativeName>
        <fullName evidence="9">Regulator of ribonuclease activity homolog</fullName>
    </alternativeName>
    <alternativeName>
        <fullName evidence="10">RraA-like protein</fullName>
    </alternativeName>
</protein>
<keyword evidence="13" id="KW-0479">Metal-binding</keyword>
<evidence type="ECO:0000256" key="4">
    <source>
        <dbReference type="ARBA" id="ARBA00011233"/>
    </source>
</evidence>
<dbReference type="RefSeq" id="WP_066213905.1">
    <property type="nucleotide sequence ID" value="NZ_FNSN01000003.1"/>
</dbReference>
<reference evidence="14 15" key="1">
    <citation type="submission" date="2016-10" db="EMBL/GenBank/DDBJ databases">
        <authorList>
            <person name="de Groot N.N."/>
        </authorList>
    </citation>
    <scope>NUCLEOTIDE SEQUENCE [LARGE SCALE GENOMIC DNA]</scope>
    <source>
        <strain evidence="14 15">DSM 10495</strain>
    </source>
</reference>
<dbReference type="CDD" id="cd16841">
    <property type="entry name" value="RraA_family"/>
    <property type="match status" value="1"/>
</dbReference>
<dbReference type="PANTHER" id="PTHR33254:SF4">
    <property type="entry name" value="4-HYDROXY-4-METHYL-2-OXOGLUTARATE ALDOLASE 3-RELATED"/>
    <property type="match status" value="1"/>
</dbReference>
<dbReference type="EMBL" id="FNSN01000003">
    <property type="protein sequence ID" value="SEB57403.1"/>
    <property type="molecule type" value="Genomic_DNA"/>
</dbReference>
<dbReference type="InterPro" id="IPR005493">
    <property type="entry name" value="RraA/RraA-like"/>
</dbReference>
<evidence type="ECO:0000313" key="14">
    <source>
        <dbReference type="EMBL" id="SEB57403.1"/>
    </source>
</evidence>
<feature type="binding site" evidence="13">
    <location>
        <position position="110"/>
    </location>
    <ligand>
        <name>substrate</name>
    </ligand>
</feature>
<sequence>MDSEQLRQAYQDLSTPHVADACLRLGVEVRCAPVGTTAPWEGAAVVGRARPVQHFGSADIFLEVINGAERGDVLVVDNGGRADEACVGDLVALEASQAGLAGVVIWGLHRDTSELRAIQLPVFSLGALPAGPQRLDPRTPDAMDWARIGDHVVTADDVVLGDDDGVLFVPLDRAAEVAETAAAIRETERGQALRMLQGTSLRQQTDFDGYLAARAEDPALTFRRYLRAVGAEIEE</sequence>
<dbReference type="Gene3D" id="3.50.30.40">
    <property type="entry name" value="Ribonuclease E inhibitor RraA/RraA-like"/>
    <property type="match status" value="1"/>
</dbReference>